<dbReference type="EMBL" id="JACHXU010000024">
    <property type="protein sequence ID" value="MBB3209487.1"/>
    <property type="molecule type" value="Genomic_DNA"/>
</dbReference>
<feature type="signal peptide" evidence="2">
    <location>
        <begin position="1"/>
        <end position="32"/>
    </location>
</feature>
<protein>
    <recommendedName>
        <fullName evidence="3">3-keto-alpha-glucoside-1,2-lyase/3-keto-2-hydroxy-glucal hydratase domain-containing protein</fullName>
    </recommendedName>
</protein>
<keyword evidence="5" id="KW-1185">Reference proteome</keyword>
<comment type="caution">
    <text evidence="4">The sequence shown here is derived from an EMBL/GenBank/DDBJ whole genome shotgun (WGS) entry which is preliminary data.</text>
</comment>
<feature type="compositionally biased region" description="Polar residues" evidence="1">
    <location>
        <begin position="39"/>
        <end position="51"/>
    </location>
</feature>
<gene>
    <name evidence="4" type="ORF">FHS27_005327</name>
</gene>
<proteinExistence type="predicted"/>
<feature type="chain" id="PRO_5030646914" description="3-keto-alpha-glucoside-1,2-lyase/3-keto-2-hydroxy-glucal hydratase domain-containing protein" evidence="2">
    <location>
        <begin position="33"/>
        <end position="267"/>
    </location>
</feature>
<feature type="domain" description="3-keto-alpha-glucoside-1,2-lyase/3-keto-2-hydroxy-glucal hydratase" evidence="3">
    <location>
        <begin position="71"/>
        <end position="263"/>
    </location>
</feature>
<dbReference type="Proteomes" id="UP000536179">
    <property type="component" value="Unassembled WGS sequence"/>
</dbReference>
<organism evidence="4 5">
    <name type="scientific">Aporhodopirellula rubra</name>
    <dbReference type="NCBI Taxonomy" id="980271"/>
    <lineage>
        <taxon>Bacteria</taxon>
        <taxon>Pseudomonadati</taxon>
        <taxon>Planctomycetota</taxon>
        <taxon>Planctomycetia</taxon>
        <taxon>Pirellulales</taxon>
        <taxon>Pirellulaceae</taxon>
        <taxon>Aporhodopirellula</taxon>
    </lineage>
</organism>
<keyword evidence="2" id="KW-0732">Signal</keyword>
<evidence type="ECO:0000313" key="5">
    <source>
        <dbReference type="Proteomes" id="UP000536179"/>
    </source>
</evidence>
<dbReference type="Gene3D" id="2.60.120.560">
    <property type="entry name" value="Exo-inulinase, domain 1"/>
    <property type="match status" value="1"/>
</dbReference>
<dbReference type="AlphaFoldDB" id="A0A7W5E437"/>
<sequence length="267" mass="29150">MNLTTRLNAMCIRLLIPVTLVCLTCVCSDAVAQELDPQQQAWSKPYSKQPNAPNPEEMLLNTDDEPDLSDGFEPLFNGTDLTGWVAKGGTCTFEVKDGLIIGTCVPGSNSTYLCTEKSNYKNFVFTCDLKMEVDGNTGVQFRSKTKPGKTDAATSEIVYGPQVEIEGQGKKGRHWSGGIYGQSCGGHFYPLWLKEHEKARAAEDATGWNRVTISAEGDVVKTWLNGVPCAHWVGDGTYADGFFALQVHKGNAGTILFKNIQVKELAE</sequence>
<evidence type="ECO:0000259" key="3">
    <source>
        <dbReference type="Pfam" id="PF06439"/>
    </source>
</evidence>
<accession>A0A7W5E437</accession>
<dbReference type="Pfam" id="PF06439">
    <property type="entry name" value="3keto-disac_hyd"/>
    <property type="match status" value="1"/>
</dbReference>
<feature type="region of interest" description="Disordered" evidence="1">
    <location>
        <begin position="39"/>
        <end position="65"/>
    </location>
</feature>
<reference evidence="4 5" key="1">
    <citation type="submission" date="2020-08" db="EMBL/GenBank/DDBJ databases">
        <title>Genomic Encyclopedia of Type Strains, Phase III (KMG-III): the genomes of soil and plant-associated and newly described type strains.</title>
        <authorList>
            <person name="Whitman W."/>
        </authorList>
    </citation>
    <scope>NUCLEOTIDE SEQUENCE [LARGE SCALE GENOMIC DNA]</scope>
    <source>
        <strain evidence="4 5">CECT 8075</strain>
    </source>
</reference>
<dbReference type="InterPro" id="IPR010496">
    <property type="entry name" value="AL/BT2_dom"/>
</dbReference>
<evidence type="ECO:0000256" key="1">
    <source>
        <dbReference type="SAM" id="MobiDB-lite"/>
    </source>
</evidence>
<evidence type="ECO:0000313" key="4">
    <source>
        <dbReference type="EMBL" id="MBB3209487.1"/>
    </source>
</evidence>
<dbReference type="GO" id="GO:0016787">
    <property type="term" value="F:hydrolase activity"/>
    <property type="evidence" value="ECO:0007669"/>
    <property type="project" value="InterPro"/>
</dbReference>
<evidence type="ECO:0000256" key="2">
    <source>
        <dbReference type="SAM" id="SignalP"/>
    </source>
</evidence>
<name>A0A7W5E437_9BACT</name>
<dbReference type="RefSeq" id="WP_246420857.1">
    <property type="nucleotide sequence ID" value="NZ_JACHXU010000024.1"/>
</dbReference>